<keyword evidence="2" id="KW-1185">Reference proteome</keyword>
<accession>A0A7J6WEH7</accession>
<dbReference type="OrthoDB" id="1565461at2759"/>
<gene>
    <name evidence="1" type="ORF">FRX31_015155</name>
</gene>
<feature type="non-terminal residue" evidence="1">
    <location>
        <position position="1"/>
    </location>
</feature>
<dbReference type="AlphaFoldDB" id="A0A7J6WEH7"/>
<protein>
    <submittedName>
        <fullName evidence="1">Uncharacterized protein</fullName>
    </submittedName>
</protein>
<evidence type="ECO:0000313" key="1">
    <source>
        <dbReference type="EMBL" id="KAF5195258.1"/>
    </source>
</evidence>
<name>A0A7J6WEH7_THATH</name>
<comment type="caution">
    <text evidence="1">The sequence shown here is derived from an EMBL/GenBank/DDBJ whole genome shotgun (WGS) entry which is preliminary data.</text>
</comment>
<dbReference type="EMBL" id="JABWDY010017571">
    <property type="protein sequence ID" value="KAF5195258.1"/>
    <property type="molecule type" value="Genomic_DNA"/>
</dbReference>
<dbReference type="Proteomes" id="UP000554482">
    <property type="component" value="Unassembled WGS sequence"/>
</dbReference>
<proteinExistence type="predicted"/>
<organism evidence="1 2">
    <name type="scientific">Thalictrum thalictroides</name>
    <name type="common">Rue-anemone</name>
    <name type="synonym">Anemone thalictroides</name>
    <dbReference type="NCBI Taxonomy" id="46969"/>
    <lineage>
        <taxon>Eukaryota</taxon>
        <taxon>Viridiplantae</taxon>
        <taxon>Streptophyta</taxon>
        <taxon>Embryophyta</taxon>
        <taxon>Tracheophyta</taxon>
        <taxon>Spermatophyta</taxon>
        <taxon>Magnoliopsida</taxon>
        <taxon>Ranunculales</taxon>
        <taxon>Ranunculaceae</taxon>
        <taxon>Thalictroideae</taxon>
        <taxon>Thalictrum</taxon>
    </lineage>
</organism>
<sequence length="169" mass="19577">AKKAKKVFRSFILAKKYLKLASQLQPGKAISFLKALRLLNFPIGYIYMARPRILFLPGKALPIGPWHTQFIREKDIKATHGSKFYDAILKKFEVDLTDPTVVKIINKYIGQSLKECRSRLHAFYKKLDDGVDKKQHPPKHVSQDAWAYICQWFETKKLQIEGFGKDNLV</sequence>
<evidence type="ECO:0000313" key="2">
    <source>
        <dbReference type="Proteomes" id="UP000554482"/>
    </source>
</evidence>
<reference evidence="1 2" key="1">
    <citation type="submission" date="2020-06" db="EMBL/GenBank/DDBJ databases">
        <title>Transcriptomic and genomic resources for Thalictrum thalictroides and T. hernandezii: Facilitating candidate gene discovery in an emerging model plant lineage.</title>
        <authorList>
            <person name="Arias T."/>
            <person name="Riano-Pachon D.M."/>
            <person name="Di Stilio V.S."/>
        </authorList>
    </citation>
    <scope>NUCLEOTIDE SEQUENCE [LARGE SCALE GENOMIC DNA]</scope>
    <source>
        <strain evidence="2">cv. WT478/WT964</strain>
        <tissue evidence="1">Leaves</tissue>
    </source>
</reference>